<accession>A0A2S9YU24</accession>
<sequence length="399" mass="44976">MTMTMQLDTPAPGSLLNIPLVRHMLGDPAIPLVERAIDRRWSYEGLVPGSVAGFNPLRAELYYGARSRLASWLEAPEGDARALNDRDLLVNEVLFAVHDHLHGWARLALDAFAPELDFGVGRLAREDLERWTFCLLLTEAAATVGLDYWFLSQVELCELVPIGTAVRNLTTSYRQIHRRELHRFDATLDPSEPGFFGHLAEFYCTGEWPGLSVEALRTSPVLRRWLEHELSYGATQRSHTRAWLLALLGEVAYGDDLAAPVACDQRWQRRLIAQLQEALWHKVHGHEARAWPRRHDPDASWSAPSCSWPDFRFSNLNAATEVLARGHQGLSPTSLRYLLRQLLSRCDFAAVEPEQRRLIAGLLSRGCDDLAFDLLTQLALRAGLDVVASSEPRDLFFLS</sequence>
<dbReference type="AlphaFoldDB" id="A0A2S9YU24"/>
<reference evidence="1 2" key="1">
    <citation type="submission" date="2018-03" db="EMBL/GenBank/DDBJ databases">
        <title>Draft Genome Sequences of the Obligatory Marine Myxobacteria Enhygromyxa salina SWB007.</title>
        <authorList>
            <person name="Poehlein A."/>
            <person name="Moghaddam J.A."/>
            <person name="Harms H."/>
            <person name="Alanjari M."/>
            <person name="Koenig G.M."/>
            <person name="Daniel R."/>
            <person name="Schaeberle T.F."/>
        </authorList>
    </citation>
    <scope>NUCLEOTIDE SEQUENCE [LARGE SCALE GENOMIC DNA]</scope>
    <source>
        <strain evidence="1 2">SWB007</strain>
    </source>
</reference>
<evidence type="ECO:0000313" key="2">
    <source>
        <dbReference type="Proteomes" id="UP000238823"/>
    </source>
</evidence>
<dbReference type="EMBL" id="PVNL01000040">
    <property type="protein sequence ID" value="PRQ08584.1"/>
    <property type="molecule type" value="Genomic_DNA"/>
</dbReference>
<protein>
    <submittedName>
        <fullName evidence="1">Uncharacterized protein</fullName>
    </submittedName>
</protein>
<comment type="caution">
    <text evidence="1">The sequence shown here is derived from an EMBL/GenBank/DDBJ whole genome shotgun (WGS) entry which is preliminary data.</text>
</comment>
<evidence type="ECO:0000313" key="1">
    <source>
        <dbReference type="EMBL" id="PRQ08584.1"/>
    </source>
</evidence>
<dbReference type="Proteomes" id="UP000238823">
    <property type="component" value="Unassembled WGS sequence"/>
</dbReference>
<name>A0A2S9YU24_9BACT</name>
<organism evidence="1 2">
    <name type="scientific">Enhygromyxa salina</name>
    <dbReference type="NCBI Taxonomy" id="215803"/>
    <lineage>
        <taxon>Bacteria</taxon>
        <taxon>Pseudomonadati</taxon>
        <taxon>Myxococcota</taxon>
        <taxon>Polyangia</taxon>
        <taxon>Nannocystales</taxon>
        <taxon>Nannocystaceae</taxon>
        <taxon>Enhygromyxa</taxon>
    </lineage>
</organism>
<gene>
    <name evidence="1" type="ORF">ENSA7_16660</name>
</gene>
<proteinExistence type="predicted"/>